<organism evidence="6 7">
    <name type="scientific">Desulfurella amilsii</name>
    <dbReference type="NCBI Taxonomy" id="1562698"/>
    <lineage>
        <taxon>Bacteria</taxon>
        <taxon>Pseudomonadati</taxon>
        <taxon>Campylobacterota</taxon>
        <taxon>Desulfurellia</taxon>
        <taxon>Desulfurellales</taxon>
        <taxon>Desulfurellaceae</taxon>
        <taxon>Desulfurella</taxon>
    </lineage>
</organism>
<dbReference type="PROSITE" id="PS50889">
    <property type="entry name" value="S4"/>
    <property type="match status" value="1"/>
</dbReference>
<evidence type="ECO:0000256" key="1">
    <source>
        <dbReference type="ARBA" id="ARBA00008348"/>
    </source>
</evidence>
<gene>
    <name evidence="6" type="ORF">DESAMIL20_2078</name>
</gene>
<dbReference type="InterPro" id="IPR018496">
    <property type="entry name" value="PsdUridine_synth_RsuA/RluB_CS"/>
</dbReference>
<dbReference type="PANTHER" id="PTHR47683">
    <property type="entry name" value="PSEUDOURIDINE SYNTHASE FAMILY PROTEIN-RELATED"/>
    <property type="match status" value="1"/>
</dbReference>
<dbReference type="GO" id="GO:0016829">
    <property type="term" value="F:lyase activity"/>
    <property type="evidence" value="ECO:0007669"/>
    <property type="project" value="UniProtKB-KW"/>
</dbReference>
<dbReference type="Proteomes" id="UP000194141">
    <property type="component" value="Unassembled WGS sequence"/>
</dbReference>
<dbReference type="InterPro" id="IPR020103">
    <property type="entry name" value="PsdUridine_synth_cat_dom_sf"/>
</dbReference>
<dbReference type="Pfam" id="PF00849">
    <property type="entry name" value="PseudoU_synth_2"/>
    <property type="match status" value="1"/>
</dbReference>
<keyword evidence="3" id="KW-0694">RNA-binding</keyword>
<proteinExistence type="inferred from homology"/>
<dbReference type="InterPro" id="IPR020094">
    <property type="entry name" value="TruA/RsuA/RluB/E/F_N"/>
</dbReference>
<dbReference type="EC" id="5.4.99.-" evidence="4"/>
<evidence type="ECO:0000313" key="6">
    <source>
        <dbReference type="EMBL" id="OSS41140.1"/>
    </source>
</evidence>
<dbReference type="PANTHER" id="PTHR47683:SF2">
    <property type="entry name" value="RNA-BINDING S4 DOMAIN-CONTAINING PROTEIN"/>
    <property type="match status" value="1"/>
</dbReference>
<keyword evidence="7" id="KW-1185">Reference proteome</keyword>
<dbReference type="GO" id="GO:0120159">
    <property type="term" value="F:rRNA pseudouridine synthase activity"/>
    <property type="evidence" value="ECO:0007669"/>
    <property type="project" value="UniProtKB-ARBA"/>
</dbReference>
<dbReference type="Gene3D" id="3.10.290.10">
    <property type="entry name" value="RNA-binding S4 domain"/>
    <property type="match status" value="1"/>
</dbReference>
<dbReference type="InterPro" id="IPR036986">
    <property type="entry name" value="S4_RNA-bd_sf"/>
</dbReference>
<dbReference type="InterPro" id="IPR042092">
    <property type="entry name" value="PsdUridine_s_RsuA/RluB/E/F_cat"/>
</dbReference>
<dbReference type="InterPro" id="IPR000748">
    <property type="entry name" value="PsdUridine_synth_RsuA/RluB/E/F"/>
</dbReference>
<feature type="domain" description="RNA-binding S4" evidence="5">
    <location>
        <begin position="1"/>
        <end position="76"/>
    </location>
</feature>
<comment type="caution">
    <text evidence="6">The sequence shown here is derived from an EMBL/GenBank/DDBJ whole genome shotgun (WGS) entry which is preliminary data.</text>
</comment>
<evidence type="ECO:0000256" key="3">
    <source>
        <dbReference type="PROSITE-ProRule" id="PRU00182"/>
    </source>
</evidence>
<dbReference type="SUPFAM" id="SSF55174">
    <property type="entry name" value="Alpha-L RNA-binding motif"/>
    <property type="match status" value="1"/>
</dbReference>
<dbReference type="RefSeq" id="WP_086034812.1">
    <property type="nucleotide sequence ID" value="NZ_MDSU01000020.1"/>
</dbReference>
<dbReference type="SMART" id="SM00363">
    <property type="entry name" value="S4"/>
    <property type="match status" value="1"/>
</dbReference>
<comment type="similarity">
    <text evidence="1 4">Belongs to the pseudouridine synthase RsuA family.</text>
</comment>
<dbReference type="InterPro" id="IPR006145">
    <property type="entry name" value="PsdUridine_synth_RsuA/RluA"/>
</dbReference>
<dbReference type="PROSITE" id="PS01149">
    <property type="entry name" value="PSI_RSU"/>
    <property type="match status" value="1"/>
</dbReference>
<dbReference type="SUPFAM" id="SSF55120">
    <property type="entry name" value="Pseudouridine synthase"/>
    <property type="match status" value="1"/>
</dbReference>
<dbReference type="GO" id="GO:0000455">
    <property type="term" value="P:enzyme-directed rRNA pseudouridine synthesis"/>
    <property type="evidence" value="ECO:0007669"/>
    <property type="project" value="UniProtKB-ARBA"/>
</dbReference>
<sequence>MRLNRYLAACGLGSRRKVEQFIKDGFISVDGKPVKDFIDIDSDKASVLYKGKLIRPQNKLYLAFYKPPFVISSVSDSAHRCIGDFFNQLDVRVFPVGRLDYLSEGLIFVTNDGSFANKIAHPSKKVKKIYLIKTKKQLENALLEKLSKGTMLEDGFFKPLFISFTENRLWIKLSMDSGRNRVVRRFFKKFDIGIDMLKRISIGGVKLGNLAPGEYRFLEKNEILQLTQDKL</sequence>
<dbReference type="InterPro" id="IPR002942">
    <property type="entry name" value="S4_RNA-bd"/>
</dbReference>
<dbReference type="GO" id="GO:0003723">
    <property type="term" value="F:RNA binding"/>
    <property type="evidence" value="ECO:0007669"/>
    <property type="project" value="UniProtKB-KW"/>
</dbReference>
<evidence type="ECO:0000313" key="7">
    <source>
        <dbReference type="Proteomes" id="UP000194141"/>
    </source>
</evidence>
<dbReference type="AlphaFoldDB" id="A0A1X4XUD2"/>
<dbReference type="CDD" id="cd00165">
    <property type="entry name" value="S4"/>
    <property type="match status" value="1"/>
</dbReference>
<dbReference type="EMBL" id="MDSU01000020">
    <property type="protein sequence ID" value="OSS41140.1"/>
    <property type="molecule type" value="Genomic_DNA"/>
</dbReference>
<dbReference type="OrthoDB" id="9807213at2"/>
<keyword evidence="2 4" id="KW-0413">Isomerase</keyword>
<keyword evidence="6" id="KW-0456">Lyase</keyword>
<reference evidence="6 7" key="1">
    <citation type="journal article" date="2017" name="Front. Microbiol.">
        <title>Genome Sequence of Desulfurella amilsii Strain TR1 and Comparative Genomics of Desulfurellaceae Family.</title>
        <authorList>
            <person name="Florentino A.P."/>
            <person name="Stams A.J."/>
            <person name="Sanchez-Andrea I."/>
        </authorList>
    </citation>
    <scope>NUCLEOTIDE SEQUENCE [LARGE SCALE GENOMIC DNA]</scope>
    <source>
        <strain evidence="6 7">TR1</strain>
    </source>
</reference>
<dbReference type="Gene3D" id="3.30.70.1560">
    <property type="entry name" value="Alpha-L RNA-binding motif"/>
    <property type="match status" value="1"/>
</dbReference>
<evidence type="ECO:0000259" key="5">
    <source>
        <dbReference type="SMART" id="SM00363"/>
    </source>
</evidence>
<protein>
    <recommendedName>
        <fullName evidence="4">Pseudouridine synthase</fullName>
        <ecNumber evidence="4">5.4.99.-</ecNumber>
    </recommendedName>
</protein>
<dbReference type="NCBIfam" id="TIGR00093">
    <property type="entry name" value="pseudouridine synthase"/>
    <property type="match status" value="1"/>
</dbReference>
<dbReference type="STRING" id="1562698.DESAMIL20_2078"/>
<accession>A0A1X4XUD2</accession>
<name>A0A1X4XUD2_9BACT</name>
<dbReference type="Gene3D" id="3.30.70.580">
    <property type="entry name" value="Pseudouridine synthase I, catalytic domain, N-terminal subdomain"/>
    <property type="match status" value="1"/>
</dbReference>
<dbReference type="InterPro" id="IPR050343">
    <property type="entry name" value="RsuA_PseudoU_synthase"/>
</dbReference>
<evidence type="ECO:0000256" key="2">
    <source>
        <dbReference type="ARBA" id="ARBA00023235"/>
    </source>
</evidence>
<evidence type="ECO:0000256" key="4">
    <source>
        <dbReference type="RuleBase" id="RU003887"/>
    </source>
</evidence>
<dbReference type="Pfam" id="PF01479">
    <property type="entry name" value="S4"/>
    <property type="match status" value="1"/>
</dbReference>